<feature type="domain" description="ABC transporter" evidence="5">
    <location>
        <begin position="5"/>
        <end position="228"/>
    </location>
</feature>
<dbReference type="SUPFAM" id="SSF52540">
    <property type="entry name" value="P-loop containing nucleoside triphosphate hydrolases"/>
    <property type="match status" value="1"/>
</dbReference>
<dbReference type="OrthoDB" id="9804819at2"/>
<keyword evidence="2" id="KW-0813">Transport</keyword>
<evidence type="ECO:0000256" key="3">
    <source>
        <dbReference type="ARBA" id="ARBA00022741"/>
    </source>
</evidence>
<protein>
    <submittedName>
        <fullName evidence="6">Lantibiotic ABC transporter ATP-binding protein</fullName>
    </submittedName>
</protein>
<proteinExistence type="inferred from homology"/>
<evidence type="ECO:0000256" key="4">
    <source>
        <dbReference type="ARBA" id="ARBA00022840"/>
    </source>
</evidence>
<dbReference type="SMART" id="SM00382">
    <property type="entry name" value="AAA"/>
    <property type="match status" value="1"/>
</dbReference>
<dbReference type="NCBIfam" id="TIGR03740">
    <property type="entry name" value="galliderm_ABC"/>
    <property type="match status" value="1"/>
</dbReference>
<dbReference type="PANTHER" id="PTHR43335">
    <property type="entry name" value="ABC TRANSPORTER, ATP-BINDING PROTEIN"/>
    <property type="match status" value="1"/>
</dbReference>
<dbReference type="Gene3D" id="3.40.50.300">
    <property type="entry name" value="P-loop containing nucleotide triphosphate hydrolases"/>
    <property type="match status" value="1"/>
</dbReference>
<organism evidence="6 7">
    <name type="scientific">Vagococcus bubulae</name>
    <dbReference type="NCBI Taxonomy" id="1977868"/>
    <lineage>
        <taxon>Bacteria</taxon>
        <taxon>Bacillati</taxon>
        <taxon>Bacillota</taxon>
        <taxon>Bacilli</taxon>
        <taxon>Lactobacillales</taxon>
        <taxon>Enterococcaceae</taxon>
        <taxon>Vagococcus</taxon>
    </lineage>
</organism>
<dbReference type="EMBL" id="NGJT01000001">
    <property type="protein sequence ID" value="RST96174.1"/>
    <property type="molecule type" value="Genomic_DNA"/>
</dbReference>
<dbReference type="InterPro" id="IPR003439">
    <property type="entry name" value="ABC_transporter-like_ATP-bd"/>
</dbReference>
<evidence type="ECO:0000259" key="5">
    <source>
        <dbReference type="PROSITE" id="PS50893"/>
    </source>
</evidence>
<keyword evidence="4 6" id="KW-0067">ATP-binding</keyword>
<dbReference type="AlphaFoldDB" id="A0A429ZR20"/>
<comment type="similarity">
    <text evidence="1">Belongs to the ABC transporter superfamily.</text>
</comment>
<reference evidence="6 7" key="1">
    <citation type="submission" date="2017-05" db="EMBL/GenBank/DDBJ databases">
        <title>Vagococcus spp. assemblies.</title>
        <authorList>
            <person name="Gulvik C.A."/>
        </authorList>
    </citation>
    <scope>NUCLEOTIDE SEQUENCE [LARGE SCALE GENOMIC DNA]</scope>
    <source>
        <strain evidence="6 7">SS1994</strain>
    </source>
</reference>
<gene>
    <name evidence="6" type="ORF">CBF36_00125</name>
</gene>
<evidence type="ECO:0000313" key="6">
    <source>
        <dbReference type="EMBL" id="RST96174.1"/>
    </source>
</evidence>
<evidence type="ECO:0000313" key="7">
    <source>
        <dbReference type="Proteomes" id="UP000288490"/>
    </source>
</evidence>
<dbReference type="InterPro" id="IPR027417">
    <property type="entry name" value="P-loop_NTPase"/>
</dbReference>
<dbReference type="PROSITE" id="PS50893">
    <property type="entry name" value="ABC_TRANSPORTER_2"/>
    <property type="match status" value="1"/>
</dbReference>
<evidence type="ECO:0000256" key="1">
    <source>
        <dbReference type="ARBA" id="ARBA00005417"/>
    </source>
</evidence>
<dbReference type="GO" id="GO:0005524">
    <property type="term" value="F:ATP binding"/>
    <property type="evidence" value="ECO:0007669"/>
    <property type="project" value="UniProtKB-KW"/>
</dbReference>
<dbReference type="RefSeq" id="WP_125955531.1">
    <property type="nucleotide sequence ID" value="NZ_JAQEJV010000001.1"/>
</dbReference>
<accession>A0A429ZR20</accession>
<dbReference type="PROSITE" id="PS00211">
    <property type="entry name" value="ABC_TRANSPORTER_1"/>
    <property type="match status" value="1"/>
</dbReference>
<keyword evidence="7" id="KW-1185">Reference proteome</keyword>
<dbReference type="InterPro" id="IPR022501">
    <property type="entry name" value="ABC_Gallidermin_ATP-bd"/>
</dbReference>
<dbReference type="Proteomes" id="UP000288490">
    <property type="component" value="Unassembled WGS sequence"/>
</dbReference>
<dbReference type="PANTHER" id="PTHR43335:SF4">
    <property type="entry name" value="ABC TRANSPORTER, ATP-BINDING PROTEIN"/>
    <property type="match status" value="1"/>
</dbReference>
<keyword evidence="3" id="KW-0547">Nucleotide-binding</keyword>
<name>A0A429ZR20_9ENTE</name>
<evidence type="ECO:0000256" key="2">
    <source>
        <dbReference type="ARBA" id="ARBA00022448"/>
    </source>
</evidence>
<comment type="caution">
    <text evidence="6">The sequence shown here is derived from an EMBL/GenBank/DDBJ whole genome shotgun (WGS) entry which is preliminary data.</text>
</comment>
<dbReference type="InterPro" id="IPR017871">
    <property type="entry name" value="ABC_transporter-like_CS"/>
</dbReference>
<sequence>MKNIIEIKDVSKQFKHQVVLDNLSLTIEEGGVYGLLGPNGAGKSTLLKMITQVIKPDSGIIYFKSKPIKQSDLLQIGAIIENPAIYPNLTAYENLEVLVTLLNISKTRIKEVLSIVSLDNTGKKLAKDFSFGMKQRLGIAMALINHPKLLILDEPTNGLDPVGIQELRELIKLFSSQGITVILSSHLLSEVQQVADKVGIINHGRLRYEGKNDPTDTHLEELFMEIIKQDGRENDEVY</sequence>
<dbReference type="GO" id="GO:0016887">
    <property type="term" value="F:ATP hydrolysis activity"/>
    <property type="evidence" value="ECO:0007669"/>
    <property type="project" value="InterPro"/>
</dbReference>
<dbReference type="Pfam" id="PF00005">
    <property type="entry name" value="ABC_tran"/>
    <property type="match status" value="1"/>
</dbReference>
<dbReference type="InterPro" id="IPR003593">
    <property type="entry name" value="AAA+_ATPase"/>
</dbReference>